<dbReference type="InterPro" id="IPR025584">
    <property type="entry name" value="Cthe_2159"/>
</dbReference>
<sequence>MKRSFLITSSLAAAGLILAGCTAVGGIDVAGDGGDTVDTVAPTADAVLSGDLAPEEVMAANDDYTTVNEDEWSEADAVDVELTGSSASSDSAAVSVDGSTVTITQAGVYRLSGELEGGVVVEAPDDALVVLILDGVDITNDAGSAIEVRTADDVAIHLADGSTNRVADTGSYAEDADANAAIHADTDLTVSGTGSLAVTGNGNDGITSTDDLVILSGEITVTAADDALRGKDALAVEGGTLTLTATGGDGMKSDGDEGDDSSEIDWTRGYIYVSGGTIDITAGDDGLQAFTDTVVAGGTITADVADDGVKGEAIVSVGEIAGTTAPVITVTASTEAMEAANIGIYGGTIDLTASDDGINASGNAELQALIAGEEFTGVTDREADSGERLEISGGTVTIDAGSDGIDSNGSITISGGTITISSAANGGDGPIDGNGTVSVAEGTVTANGSAWDESMANGMGPGGTGGPGGGDGPGGTGGPGGGEPPSGGMPGGGSGDMQSGTSGPEVS</sequence>
<keyword evidence="4" id="KW-1185">Reference proteome</keyword>
<evidence type="ECO:0008006" key="5">
    <source>
        <dbReference type="Google" id="ProtNLM"/>
    </source>
</evidence>
<proteinExistence type="predicted"/>
<evidence type="ECO:0000313" key="4">
    <source>
        <dbReference type="Proteomes" id="UP000693892"/>
    </source>
</evidence>
<dbReference type="AlphaFoldDB" id="A0A916NVF8"/>
<feature type="chain" id="PRO_5039569161" description="Carbohydrate-binding domain-containing protein" evidence="2">
    <location>
        <begin position="20"/>
        <end position="507"/>
    </location>
</feature>
<feature type="signal peptide" evidence="2">
    <location>
        <begin position="1"/>
        <end position="19"/>
    </location>
</feature>
<dbReference type="Proteomes" id="UP000693892">
    <property type="component" value="Unassembled WGS sequence"/>
</dbReference>
<evidence type="ECO:0000256" key="2">
    <source>
        <dbReference type="SAM" id="SignalP"/>
    </source>
</evidence>
<reference evidence="3" key="1">
    <citation type="submission" date="2021-06" db="EMBL/GenBank/DDBJ databases">
        <authorList>
            <person name="Criscuolo A."/>
        </authorList>
    </citation>
    <scope>NUCLEOTIDE SEQUENCE</scope>
    <source>
        <strain evidence="3">CIP111803</strain>
    </source>
</reference>
<evidence type="ECO:0000256" key="1">
    <source>
        <dbReference type="SAM" id="MobiDB-lite"/>
    </source>
</evidence>
<evidence type="ECO:0000313" key="3">
    <source>
        <dbReference type="EMBL" id="CAG7606780.1"/>
    </source>
</evidence>
<dbReference type="Pfam" id="PF14262">
    <property type="entry name" value="Cthe_2159"/>
    <property type="match status" value="1"/>
</dbReference>
<feature type="compositionally biased region" description="Gly residues" evidence="1">
    <location>
        <begin position="459"/>
        <end position="495"/>
    </location>
</feature>
<accession>A0A916NVF8</accession>
<name>A0A916NVF8_9MICO</name>
<protein>
    <recommendedName>
        <fullName evidence="5">Carbohydrate-binding domain-containing protein</fullName>
    </recommendedName>
</protein>
<comment type="caution">
    <text evidence="3">The sequence shown here is derived from an EMBL/GenBank/DDBJ whole genome shotgun (WGS) entry which is preliminary data.</text>
</comment>
<dbReference type="RefSeq" id="WP_218114587.1">
    <property type="nucleotide sequence ID" value="NZ_CAJVAP010000008.1"/>
</dbReference>
<feature type="compositionally biased region" description="Low complexity" evidence="1">
    <location>
        <begin position="496"/>
        <end position="507"/>
    </location>
</feature>
<dbReference type="EMBL" id="CAJVAP010000008">
    <property type="protein sequence ID" value="CAG7606780.1"/>
    <property type="molecule type" value="Genomic_DNA"/>
</dbReference>
<keyword evidence="2" id="KW-0732">Signal</keyword>
<dbReference type="PROSITE" id="PS51257">
    <property type="entry name" value="PROKAR_LIPOPROTEIN"/>
    <property type="match status" value="1"/>
</dbReference>
<organism evidence="3 4">
    <name type="scientific">Leucobacter soli</name>
    <dbReference type="NCBI Taxonomy" id="2812850"/>
    <lineage>
        <taxon>Bacteria</taxon>
        <taxon>Bacillati</taxon>
        <taxon>Actinomycetota</taxon>
        <taxon>Actinomycetes</taxon>
        <taxon>Micrococcales</taxon>
        <taxon>Microbacteriaceae</taxon>
        <taxon>Leucobacter</taxon>
    </lineage>
</organism>
<gene>
    <name evidence="3" type="ORF">LEUCIP111803_00969</name>
</gene>
<feature type="region of interest" description="Disordered" evidence="1">
    <location>
        <begin position="450"/>
        <end position="507"/>
    </location>
</feature>